<protein>
    <submittedName>
        <fullName evidence="2">DUF1176 domain-containing protein</fullName>
    </submittedName>
</protein>
<evidence type="ECO:0000256" key="1">
    <source>
        <dbReference type="SAM" id="SignalP"/>
    </source>
</evidence>
<dbReference type="RefSeq" id="WP_186733415.1">
    <property type="nucleotide sequence ID" value="NZ_JABWRJ020000001.1"/>
</dbReference>
<organism evidence="2">
    <name type="scientific">Pseudomonas peradeniyensis</name>
    <dbReference type="NCBI Taxonomy" id="2745488"/>
    <lineage>
        <taxon>Bacteria</taxon>
        <taxon>Pseudomonadati</taxon>
        <taxon>Pseudomonadota</taxon>
        <taxon>Gammaproteobacteria</taxon>
        <taxon>Pseudomonadales</taxon>
        <taxon>Pseudomonadaceae</taxon>
        <taxon>Pseudomonas</taxon>
    </lineage>
</organism>
<proteinExistence type="predicted"/>
<comment type="caution">
    <text evidence="2">The sequence shown here is derived from an EMBL/GenBank/DDBJ whole genome shotgun (WGS) entry which is preliminary data.</text>
</comment>
<feature type="signal peptide" evidence="1">
    <location>
        <begin position="1"/>
        <end position="23"/>
    </location>
</feature>
<gene>
    <name evidence="2" type="ORF">HU751_12380</name>
</gene>
<dbReference type="Pfam" id="PF06674">
    <property type="entry name" value="DUF1176"/>
    <property type="match status" value="1"/>
</dbReference>
<name>A0A923G8B1_9PSED</name>
<sequence>MQWMKHHRAALLLALMAPLAAQAESAQTALEAVPLYRQVKDWAVGCDNTRACTALLAIDDELMSGLKTIVRREAGPQGKLELTLRVGPAFADQVLLDGQELPAQWRRIQGEYDFDLQLEGDAALALIRQIRNGNRLSSLTEDGELVASLQGISGALLAIDAVQGRVGHVDALVRVGDAPAAEVPDAPVAVALPRFVAAPGMNDEQAHEIGRAVKRQAKVEGDVPGMSNSYYEVHPLDDANVLVILNVGCSGEFCANYLYRVSRAAPYQISEMAFEAPTPLLAPRLSGYAAFDARSGQLYVADKSQLERGCGLIQQWRYDGERMRLERVARLDRCGYVKPEFWPVLWRLG</sequence>
<accession>A0A923G8B1</accession>
<dbReference type="InterPro" id="IPR009560">
    <property type="entry name" value="DUF1176"/>
</dbReference>
<evidence type="ECO:0000313" key="2">
    <source>
        <dbReference type="EMBL" id="MBC3446576.1"/>
    </source>
</evidence>
<reference evidence="2" key="2">
    <citation type="submission" date="2020-07" db="EMBL/GenBank/DDBJ databases">
        <authorList>
            <person name="Lood C."/>
            <person name="Girard L."/>
        </authorList>
    </citation>
    <scope>NUCLEOTIDE SEQUENCE</scope>
    <source>
        <strain evidence="2">BW13M1</strain>
    </source>
</reference>
<reference evidence="2" key="1">
    <citation type="journal article" date="2020" name="Microorganisms">
        <title>Reliable Identification of Environmental Pseudomonas Isolates Using the rpoD Gene.</title>
        <authorList>
            <consortium name="The Broad Institute Genome Sequencing Platform"/>
            <person name="Girard L."/>
            <person name="Lood C."/>
            <person name="Rokni-Zadeh H."/>
            <person name="van Noort V."/>
            <person name="Lavigne R."/>
            <person name="De Mot R."/>
        </authorList>
    </citation>
    <scope>NUCLEOTIDE SEQUENCE</scope>
    <source>
        <strain evidence="2">BW13M1</strain>
    </source>
</reference>
<feature type="chain" id="PRO_5036834703" evidence="1">
    <location>
        <begin position="24"/>
        <end position="349"/>
    </location>
</feature>
<dbReference type="AlphaFoldDB" id="A0A923G8B1"/>
<keyword evidence="1" id="KW-0732">Signal</keyword>
<dbReference type="EMBL" id="JABWRJ010000014">
    <property type="protein sequence ID" value="MBC3446576.1"/>
    <property type="molecule type" value="Genomic_DNA"/>
</dbReference>